<dbReference type="Proteomes" id="UP000199470">
    <property type="component" value="Unassembled WGS sequence"/>
</dbReference>
<organism evidence="4 5">
    <name type="scientific">Rugamonas rubra</name>
    <dbReference type="NCBI Taxonomy" id="758825"/>
    <lineage>
        <taxon>Bacteria</taxon>
        <taxon>Pseudomonadati</taxon>
        <taxon>Pseudomonadota</taxon>
        <taxon>Betaproteobacteria</taxon>
        <taxon>Burkholderiales</taxon>
        <taxon>Oxalobacteraceae</taxon>
        <taxon>Telluria group</taxon>
        <taxon>Rugamonas</taxon>
    </lineage>
</organism>
<evidence type="ECO:0000256" key="2">
    <source>
        <dbReference type="SAM" id="SignalP"/>
    </source>
</evidence>
<gene>
    <name evidence="4" type="ORF">SAMN02982985_04560</name>
</gene>
<feature type="signal peptide" evidence="2">
    <location>
        <begin position="1"/>
        <end position="21"/>
    </location>
</feature>
<keyword evidence="5" id="KW-1185">Reference proteome</keyword>
<name>A0A1I4S0E9_9BURK</name>
<dbReference type="PANTHER" id="PTHR35936:SF25">
    <property type="entry name" value="ABC TRANSPORTER SUBSTRATE-BINDING PROTEIN"/>
    <property type="match status" value="1"/>
</dbReference>
<evidence type="ECO:0000256" key="1">
    <source>
        <dbReference type="ARBA" id="ARBA00022729"/>
    </source>
</evidence>
<dbReference type="Pfam" id="PF00497">
    <property type="entry name" value="SBP_bac_3"/>
    <property type="match status" value="1"/>
</dbReference>
<sequence length="253" mass="27427">MRARPVVIAAALAALTFQAGACTLTMALEQWPPYVYSSAKTGVTGLDLELARAILKEAGCTLLIQPELPTARRQILFQKGELNLMLAASDTPERHRYARFSAPYRYESVGVFTTADKQAKYRHLAGFEAIAKGRLALLAPKVGWYGRDYARALPALEQSGQLSTFGSFQQGVRMLGAGRAELIVGDATALRYEARRQGVKLAALPFVALRASVHLMLHAASTTPAQLEAINGAIVRLEQGGELAAIRARYGER</sequence>
<proteinExistence type="predicted"/>
<dbReference type="PANTHER" id="PTHR35936">
    <property type="entry name" value="MEMBRANE-BOUND LYTIC MUREIN TRANSGLYCOSYLASE F"/>
    <property type="match status" value="1"/>
</dbReference>
<dbReference type="OrthoDB" id="8583266at2"/>
<dbReference type="RefSeq" id="WP_093390007.1">
    <property type="nucleotide sequence ID" value="NZ_FOTW01000024.1"/>
</dbReference>
<dbReference type="EMBL" id="FOTW01000024">
    <property type="protein sequence ID" value="SFM57911.1"/>
    <property type="molecule type" value="Genomic_DNA"/>
</dbReference>
<dbReference type="AlphaFoldDB" id="A0A1I4S0E9"/>
<evidence type="ECO:0000313" key="5">
    <source>
        <dbReference type="Proteomes" id="UP000199470"/>
    </source>
</evidence>
<evidence type="ECO:0000259" key="3">
    <source>
        <dbReference type="SMART" id="SM00062"/>
    </source>
</evidence>
<dbReference type="Gene3D" id="3.40.190.10">
    <property type="entry name" value="Periplasmic binding protein-like II"/>
    <property type="match status" value="2"/>
</dbReference>
<feature type="chain" id="PRO_5011470367" evidence="2">
    <location>
        <begin position="22"/>
        <end position="253"/>
    </location>
</feature>
<accession>A0A1I4S0E9</accession>
<dbReference type="SUPFAM" id="SSF53850">
    <property type="entry name" value="Periplasmic binding protein-like II"/>
    <property type="match status" value="1"/>
</dbReference>
<feature type="domain" description="Solute-binding protein family 3/N-terminal" evidence="3">
    <location>
        <begin position="23"/>
        <end position="253"/>
    </location>
</feature>
<dbReference type="InterPro" id="IPR001638">
    <property type="entry name" value="Solute-binding_3/MltF_N"/>
</dbReference>
<keyword evidence="1 2" id="KW-0732">Signal</keyword>
<evidence type="ECO:0000313" key="4">
    <source>
        <dbReference type="EMBL" id="SFM57911.1"/>
    </source>
</evidence>
<dbReference type="SMART" id="SM00062">
    <property type="entry name" value="PBPb"/>
    <property type="match status" value="1"/>
</dbReference>
<protein>
    <submittedName>
        <fullName evidence="4">Polar amino acid transport system substrate-binding protein</fullName>
    </submittedName>
</protein>
<reference evidence="4 5" key="1">
    <citation type="submission" date="2016-10" db="EMBL/GenBank/DDBJ databases">
        <authorList>
            <person name="de Groot N.N."/>
        </authorList>
    </citation>
    <scope>NUCLEOTIDE SEQUENCE [LARGE SCALE GENOMIC DNA]</scope>
    <source>
        <strain evidence="4 5">ATCC 43154</strain>
    </source>
</reference>
<dbReference type="STRING" id="758825.SAMN02982985_04560"/>